<evidence type="ECO:0000313" key="7">
    <source>
        <dbReference type="Proteomes" id="UP001054252"/>
    </source>
</evidence>
<accession>A0AAV5KZY2</accession>
<dbReference type="Pfam" id="PF04043">
    <property type="entry name" value="PMEI"/>
    <property type="match status" value="1"/>
</dbReference>
<feature type="chain" id="PRO_5043405765" description="Pectinesterase inhibitor domain-containing protein" evidence="4">
    <location>
        <begin position="28"/>
        <end position="174"/>
    </location>
</feature>
<keyword evidence="7" id="KW-1185">Reference proteome</keyword>
<dbReference type="InterPro" id="IPR034086">
    <property type="entry name" value="PMEI_plant"/>
</dbReference>
<proteinExistence type="inferred from homology"/>
<sequence>METQPLRSLPLLSILLLFSPFFATTYAAETGKPLITKTCNRTYYPEDCVKALESDPRSSNADMPTLARISMEVSSSKVKKGYPEVREWTLKASDYLTWAMYSACTANYNQSIADMNMGLRLFDGKEYKDALSKVVAVNSAVVTCNNFNLAPISQLNGALIALTNNTGTILSLLF</sequence>
<dbReference type="InterPro" id="IPR052421">
    <property type="entry name" value="PCW_Enzyme_Inhibitor"/>
</dbReference>
<protein>
    <recommendedName>
        <fullName evidence="5">Pectinesterase inhibitor domain-containing protein</fullName>
    </recommendedName>
</protein>
<dbReference type="InterPro" id="IPR035513">
    <property type="entry name" value="Invertase/methylesterase_inhib"/>
</dbReference>
<dbReference type="EMBL" id="BPVZ01000087">
    <property type="protein sequence ID" value="GKV30556.1"/>
    <property type="molecule type" value="Genomic_DNA"/>
</dbReference>
<dbReference type="Proteomes" id="UP001054252">
    <property type="component" value="Unassembled WGS sequence"/>
</dbReference>
<comment type="caution">
    <text evidence="6">The sequence shown here is derived from an EMBL/GenBank/DDBJ whole genome shotgun (WGS) entry which is preliminary data.</text>
</comment>
<evidence type="ECO:0000256" key="2">
    <source>
        <dbReference type="ARBA" id="ARBA00023157"/>
    </source>
</evidence>
<dbReference type="PANTHER" id="PTHR36710">
    <property type="entry name" value="PECTINESTERASE INHIBITOR-LIKE"/>
    <property type="match status" value="1"/>
</dbReference>
<organism evidence="6 7">
    <name type="scientific">Rubroshorea leprosula</name>
    <dbReference type="NCBI Taxonomy" id="152421"/>
    <lineage>
        <taxon>Eukaryota</taxon>
        <taxon>Viridiplantae</taxon>
        <taxon>Streptophyta</taxon>
        <taxon>Embryophyta</taxon>
        <taxon>Tracheophyta</taxon>
        <taxon>Spermatophyta</taxon>
        <taxon>Magnoliopsida</taxon>
        <taxon>eudicotyledons</taxon>
        <taxon>Gunneridae</taxon>
        <taxon>Pentapetalae</taxon>
        <taxon>rosids</taxon>
        <taxon>malvids</taxon>
        <taxon>Malvales</taxon>
        <taxon>Dipterocarpaceae</taxon>
        <taxon>Rubroshorea</taxon>
    </lineage>
</organism>
<reference evidence="6 7" key="1">
    <citation type="journal article" date="2021" name="Commun. Biol.">
        <title>The genome of Shorea leprosula (Dipterocarpaceae) highlights the ecological relevance of drought in aseasonal tropical rainforests.</title>
        <authorList>
            <person name="Ng K.K.S."/>
            <person name="Kobayashi M.J."/>
            <person name="Fawcett J.A."/>
            <person name="Hatakeyama M."/>
            <person name="Paape T."/>
            <person name="Ng C.H."/>
            <person name="Ang C.C."/>
            <person name="Tnah L.H."/>
            <person name="Lee C.T."/>
            <person name="Nishiyama T."/>
            <person name="Sese J."/>
            <person name="O'Brien M.J."/>
            <person name="Copetti D."/>
            <person name="Mohd Noor M.I."/>
            <person name="Ong R.C."/>
            <person name="Putra M."/>
            <person name="Sireger I.Z."/>
            <person name="Indrioko S."/>
            <person name="Kosugi Y."/>
            <person name="Izuno A."/>
            <person name="Isagi Y."/>
            <person name="Lee S.L."/>
            <person name="Shimizu K.K."/>
        </authorList>
    </citation>
    <scope>NUCLEOTIDE SEQUENCE [LARGE SCALE GENOMIC DNA]</scope>
    <source>
        <strain evidence="6">214</strain>
    </source>
</reference>
<dbReference type="PANTHER" id="PTHR36710:SF18">
    <property type="entry name" value="PECTINESTERASE INHIBITOR 5-RELATED"/>
    <property type="match status" value="1"/>
</dbReference>
<gene>
    <name evidence="6" type="ORF">SLEP1_g39357</name>
</gene>
<dbReference type="AlphaFoldDB" id="A0AAV5KZY2"/>
<dbReference type="SMART" id="SM00856">
    <property type="entry name" value="PMEI"/>
    <property type="match status" value="1"/>
</dbReference>
<dbReference type="Gene3D" id="1.20.140.40">
    <property type="entry name" value="Invertase/pectin methylesterase inhibitor family protein"/>
    <property type="match status" value="1"/>
</dbReference>
<evidence type="ECO:0000313" key="6">
    <source>
        <dbReference type="EMBL" id="GKV30556.1"/>
    </source>
</evidence>
<name>A0AAV5KZY2_9ROSI</name>
<evidence type="ECO:0000259" key="5">
    <source>
        <dbReference type="SMART" id="SM00856"/>
    </source>
</evidence>
<dbReference type="CDD" id="cd15797">
    <property type="entry name" value="PMEI"/>
    <property type="match status" value="1"/>
</dbReference>
<comment type="similarity">
    <text evidence="3">Belongs to the PMEI family.</text>
</comment>
<dbReference type="GO" id="GO:0046910">
    <property type="term" value="F:pectinesterase inhibitor activity"/>
    <property type="evidence" value="ECO:0007669"/>
    <property type="project" value="InterPro"/>
</dbReference>
<evidence type="ECO:0000256" key="1">
    <source>
        <dbReference type="ARBA" id="ARBA00022729"/>
    </source>
</evidence>
<evidence type="ECO:0000256" key="4">
    <source>
        <dbReference type="SAM" id="SignalP"/>
    </source>
</evidence>
<dbReference type="SUPFAM" id="SSF101148">
    <property type="entry name" value="Plant invertase/pectin methylesterase inhibitor"/>
    <property type="match status" value="1"/>
</dbReference>
<dbReference type="InterPro" id="IPR006501">
    <property type="entry name" value="Pectinesterase_inhib_dom"/>
</dbReference>
<keyword evidence="2" id="KW-1015">Disulfide bond</keyword>
<feature type="domain" description="Pectinesterase inhibitor" evidence="5">
    <location>
        <begin position="30"/>
        <end position="172"/>
    </location>
</feature>
<evidence type="ECO:0000256" key="3">
    <source>
        <dbReference type="ARBA" id="ARBA00038471"/>
    </source>
</evidence>
<dbReference type="NCBIfam" id="TIGR01614">
    <property type="entry name" value="PME_inhib"/>
    <property type="match status" value="1"/>
</dbReference>
<feature type="signal peptide" evidence="4">
    <location>
        <begin position="1"/>
        <end position="27"/>
    </location>
</feature>
<keyword evidence="1 4" id="KW-0732">Signal</keyword>